<dbReference type="RefSeq" id="WP_106246309.1">
    <property type="nucleotide sequence ID" value="NZ_PVZC01000004.1"/>
</dbReference>
<sequence length="700" mass="74846">MEPLGERQAACTLCEAMCGLRISVDGDRVAEIRGDPDDPLSRGHICPKAVALRDVQDDPDRLRHPVRRTADGWQRVSWREALELTAEGLAGARLRHGADAVATYLGNPGVHSLGTMTHGPPLVRMLGSRNRFSASSLDQLPHQVVSRGLYGDQWLLPVPDVDRVRHLLVIGANPAVSNGSLMSAPGITRRLRELRGRGGRLVVLDPRRTETARLADEHHFVRPGTDAALLLAMVRTILDEDLAAPADYVTGLDRVRAAVDPFTPERAAAATGVAADTVRRLARDFAASPAAAAYGRTGVSTQRHGTACHWAIQLLNIVTGNLDRPGGTLLARPAVDPIGRLNPGRSGRWRSRVRGLPEFGGELPAAALAEEIAAPGPDRVRALLTVAGNPVLSAPGGDRLDTALAGLDFMAAVDFYVNETTRHAHVILPPTPPLERDHYDLALHLLAVRNTARFTPAPLPRPDGARHDWEVFRDLARAYRRRVRGAGSWSDRLTLAASPRLIVDLGLRSGPYRLSLRRVAARRSGVDLGPLTPSLPGRLATSDHRVHAAPDALVAAATDAAAALLDRPSGPELLLIGRRHLRSNNSWMHNHPTLTKGGRRDHLLMHPDDLAVRGIADGERVRLRSAAGEVLVPVRASAEIMPGAVSLPHGFGHGRPGVRLGVAAAVPGASANDVTDPAVLDPASGTAVFNGVPVTVERCP</sequence>
<evidence type="ECO:0000256" key="3">
    <source>
        <dbReference type="ARBA" id="ARBA00023002"/>
    </source>
</evidence>
<dbReference type="InterPro" id="IPR006657">
    <property type="entry name" value="MoPterin_dinucl-bd_dom"/>
</dbReference>
<name>A0A2T0Q4S0_9ACTN</name>
<dbReference type="EMBL" id="PVZC01000004">
    <property type="protein sequence ID" value="PRX98815.1"/>
    <property type="molecule type" value="Genomic_DNA"/>
</dbReference>
<dbReference type="Gene3D" id="2.20.25.90">
    <property type="entry name" value="ADC-like domains"/>
    <property type="match status" value="1"/>
</dbReference>
<dbReference type="InterPro" id="IPR006656">
    <property type="entry name" value="Mopterin_OxRdtase"/>
</dbReference>
<dbReference type="GO" id="GO:0016491">
    <property type="term" value="F:oxidoreductase activity"/>
    <property type="evidence" value="ECO:0007669"/>
    <property type="project" value="UniProtKB-KW"/>
</dbReference>
<dbReference type="Proteomes" id="UP000237846">
    <property type="component" value="Unassembled WGS sequence"/>
</dbReference>
<evidence type="ECO:0000256" key="1">
    <source>
        <dbReference type="ARBA" id="ARBA00022485"/>
    </source>
</evidence>
<evidence type="ECO:0000313" key="7">
    <source>
        <dbReference type="EMBL" id="PRX98815.1"/>
    </source>
</evidence>
<dbReference type="Gene3D" id="3.40.50.740">
    <property type="match status" value="1"/>
</dbReference>
<evidence type="ECO:0000256" key="4">
    <source>
        <dbReference type="ARBA" id="ARBA00023004"/>
    </source>
</evidence>
<evidence type="ECO:0000313" key="8">
    <source>
        <dbReference type="Proteomes" id="UP000237846"/>
    </source>
</evidence>
<evidence type="ECO:0000259" key="6">
    <source>
        <dbReference type="PROSITE" id="PS51669"/>
    </source>
</evidence>
<keyword evidence="1" id="KW-0004">4Fe-4S</keyword>
<gene>
    <name evidence="7" type="ORF">CLV72_104395</name>
</gene>
<dbReference type="SMART" id="SM00926">
    <property type="entry name" value="Molybdop_Fe4S4"/>
    <property type="match status" value="1"/>
</dbReference>
<keyword evidence="2" id="KW-0479">Metal-binding</keyword>
<dbReference type="Pfam" id="PF00384">
    <property type="entry name" value="Molybdopterin"/>
    <property type="match status" value="1"/>
</dbReference>
<dbReference type="InterPro" id="IPR006963">
    <property type="entry name" value="Mopterin_OxRdtase_4Fe-4S_dom"/>
</dbReference>
<evidence type="ECO:0000256" key="5">
    <source>
        <dbReference type="ARBA" id="ARBA00023014"/>
    </source>
</evidence>
<proteinExistence type="predicted"/>
<keyword evidence="3" id="KW-0560">Oxidoreductase</keyword>
<keyword evidence="4" id="KW-0408">Iron</keyword>
<dbReference type="PANTHER" id="PTHR43105:SF9">
    <property type="entry name" value="NADPH-FE(3+) OXIDOREDUCTASE SUBUNIT ALPHA"/>
    <property type="match status" value="1"/>
</dbReference>
<keyword evidence="8" id="KW-1185">Reference proteome</keyword>
<dbReference type="GO" id="GO:0016020">
    <property type="term" value="C:membrane"/>
    <property type="evidence" value="ECO:0007669"/>
    <property type="project" value="TreeGrafter"/>
</dbReference>
<accession>A0A2T0Q4S0</accession>
<comment type="caution">
    <text evidence="7">The sequence shown here is derived from an EMBL/GenBank/DDBJ whole genome shotgun (WGS) entry which is preliminary data.</text>
</comment>
<dbReference type="SUPFAM" id="SSF53706">
    <property type="entry name" value="Formate dehydrogenase/DMSO reductase, domains 1-3"/>
    <property type="match status" value="1"/>
</dbReference>
<dbReference type="PANTHER" id="PTHR43105">
    <property type="entry name" value="RESPIRATORY NITRATE REDUCTASE"/>
    <property type="match status" value="1"/>
</dbReference>
<dbReference type="GO" id="GO:0043546">
    <property type="term" value="F:molybdopterin cofactor binding"/>
    <property type="evidence" value="ECO:0007669"/>
    <property type="project" value="InterPro"/>
</dbReference>
<reference evidence="7 8" key="1">
    <citation type="submission" date="2018-03" db="EMBL/GenBank/DDBJ databases">
        <title>Genomic Encyclopedia of Archaeal and Bacterial Type Strains, Phase II (KMG-II): from individual species to whole genera.</title>
        <authorList>
            <person name="Goeker M."/>
        </authorList>
    </citation>
    <scope>NUCLEOTIDE SEQUENCE [LARGE SCALE GENOMIC DNA]</scope>
    <source>
        <strain evidence="7 8">DSM 45601</strain>
    </source>
</reference>
<dbReference type="GO" id="GO:0051539">
    <property type="term" value="F:4 iron, 4 sulfur cluster binding"/>
    <property type="evidence" value="ECO:0007669"/>
    <property type="project" value="UniProtKB-KW"/>
</dbReference>
<dbReference type="AlphaFoldDB" id="A0A2T0Q4S0"/>
<dbReference type="OrthoDB" id="7376058at2"/>
<dbReference type="Pfam" id="PF04879">
    <property type="entry name" value="Molybdop_Fe4S4"/>
    <property type="match status" value="1"/>
</dbReference>
<organism evidence="7 8">
    <name type="scientific">Allonocardiopsis opalescens</name>
    <dbReference type="NCBI Taxonomy" id="1144618"/>
    <lineage>
        <taxon>Bacteria</taxon>
        <taxon>Bacillati</taxon>
        <taxon>Actinomycetota</taxon>
        <taxon>Actinomycetes</taxon>
        <taxon>Streptosporangiales</taxon>
        <taxon>Allonocardiopsis</taxon>
    </lineage>
</organism>
<dbReference type="Gene3D" id="2.40.40.20">
    <property type="match status" value="1"/>
</dbReference>
<feature type="domain" description="4Fe-4S Mo/W bis-MGD-type" evidence="6">
    <location>
        <begin position="4"/>
        <end position="60"/>
    </location>
</feature>
<protein>
    <submittedName>
        <fullName evidence="7">Anaerobic selenocysteine-containing dehydrogenase</fullName>
    </submittedName>
</protein>
<dbReference type="PROSITE" id="PS51669">
    <property type="entry name" value="4FE4S_MOW_BIS_MGD"/>
    <property type="match status" value="1"/>
</dbReference>
<dbReference type="Pfam" id="PF01568">
    <property type="entry name" value="Molydop_binding"/>
    <property type="match status" value="1"/>
</dbReference>
<dbReference type="Gene3D" id="3.40.228.10">
    <property type="entry name" value="Dimethylsulfoxide Reductase, domain 2"/>
    <property type="match status" value="1"/>
</dbReference>
<keyword evidence="5" id="KW-0411">Iron-sulfur</keyword>
<dbReference type="InterPro" id="IPR050123">
    <property type="entry name" value="Prok_molybdopt-oxidoreductase"/>
</dbReference>
<dbReference type="GO" id="GO:0046872">
    <property type="term" value="F:metal ion binding"/>
    <property type="evidence" value="ECO:0007669"/>
    <property type="project" value="UniProtKB-KW"/>
</dbReference>
<evidence type="ECO:0000256" key="2">
    <source>
        <dbReference type="ARBA" id="ARBA00022723"/>
    </source>
</evidence>